<reference evidence="4" key="1">
    <citation type="submission" date="2020-05" db="EMBL/GenBank/DDBJ databases">
        <authorList>
            <person name="Chiriac C."/>
            <person name="Salcher M."/>
            <person name="Ghai R."/>
            <person name="Kavagutti S V."/>
        </authorList>
    </citation>
    <scope>NUCLEOTIDE SEQUENCE</scope>
</reference>
<gene>
    <name evidence="4" type="ORF">UFOPK2958_00354</name>
</gene>
<keyword evidence="1" id="KW-0285">Flavoprotein</keyword>
<dbReference type="CDD" id="cd02803">
    <property type="entry name" value="OYE_like_FMN_family"/>
    <property type="match status" value="1"/>
</dbReference>
<evidence type="ECO:0000256" key="2">
    <source>
        <dbReference type="ARBA" id="ARBA00023002"/>
    </source>
</evidence>
<dbReference type="InterPro" id="IPR013785">
    <property type="entry name" value="Aldolase_TIM"/>
</dbReference>
<dbReference type="Gene3D" id="3.20.20.70">
    <property type="entry name" value="Aldolase class I"/>
    <property type="match status" value="1"/>
</dbReference>
<evidence type="ECO:0000259" key="3">
    <source>
        <dbReference type="Pfam" id="PF00724"/>
    </source>
</evidence>
<dbReference type="PANTHER" id="PTHR43656:SF2">
    <property type="entry name" value="BINDING OXIDOREDUCTASE, PUTATIVE (AFU_ORTHOLOGUE AFUA_2G08260)-RELATED"/>
    <property type="match status" value="1"/>
</dbReference>
<organism evidence="4">
    <name type="scientific">freshwater metagenome</name>
    <dbReference type="NCBI Taxonomy" id="449393"/>
    <lineage>
        <taxon>unclassified sequences</taxon>
        <taxon>metagenomes</taxon>
        <taxon>ecological metagenomes</taxon>
    </lineage>
</organism>
<evidence type="ECO:0000313" key="4">
    <source>
        <dbReference type="EMBL" id="CAB4778401.1"/>
    </source>
</evidence>
<accession>A0A6J6W0I3</accession>
<keyword evidence="2" id="KW-0560">Oxidoreductase</keyword>
<dbReference type="EMBL" id="CAFAAB010000025">
    <property type="protein sequence ID" value="CAB4778401.1"/>
    <property type="molecule type" value="Genomic_DNA"/>
</dbReference>
<feature type="domain" description="NADH:flavin oxidoreductase/NADH oxidase N-terminal" evidence="3">
    <location>
        <begin position="4"/>
        <end position="319"/>
    </location>
</feature>
<dbReference type="Pfam" id="PF00724">
    <property type="entry name" value="Oxidored_FMN"/>
    <property type="match status" value="1"/>
</dbReference>
<dbReference type="PANTHER" id="PTHR43656">
    <property type="entry name" value="BINDING OXIDOREDUCTASE, PUTATIVE (AFU_ORTHOLOGUE AFUA_2G08260)-RELATED"/>
    <property type="match status" value="1"/>
</dbReference>
<dbReference type="InterPro" id="IPR001155">
    <property type="entry name" value="OxRdtase_FMN_N"/>
</dbReference>
<dbReference type="GO" id="GO:0010181">
    <property type="term" value="F:FMN binding"/>
    <property type="evidence" value="ECO:0007669"/>
    <property type="project" value="InterPro"/>
</dbReference>
<name>A0A6J6W0I3_9ZZZZ</name>
<dbReference type="InterPro" id="IPR051799">
    <property type="entry name" value="NADH_flavin_oxidoreductase"/>
</dbReference>
<dbReference type="GO" id="GO:0016491">
    <property type="term" value="F:oxidoreductase activity"/>
    <property type="evidence" value="ECO:0007669"/>
    <property type="project" value="UniProtKB-KW"/>
</dbReference>
<evidence type="ECO:0000256" key="1">
    <source>
        <dbReference type="ARBA" id="ARBA00022630"/>
    </source>
</evidence>
<dbReference type="SUPFAM" id="SSF51395">
    <property type="entry name" value="FMN-linked oxidoreductases"/>
    <property type="match status" value="1"/>
</dbReference>
<dbReference type="AlphaFoldDB" id="A0A6J6W0I3"/>
<protein>
    <submittedName>
        <fullName evidence="4">Unannotated protein</fullName>
    </submittedName>
</protein>
<proteinExistence type="predicted"/>
<sequence length="358" mass="39224">MSSLFDEVTFQHGSKVKNRFMLAPLTNQQSNVDGTLSDNEYRWLTMRAQGGFGLTMTCASHVQANGKGFAGQLGCFSDDHLPGLTRLAAGIKEHGSMAIVQLHHAGRRSPADLIEGPPVCPADDEPTGARALTTAEVEQLVADFITAAQRCEKAGFDGVEIHGAHDYIICEFLNGTLNQRTDQYGGSIENRARIIMEILAGIRATCRPDFNVSVRMSPEMFEMKTQDIVDVFGLLVATNQVDFIDMSLWNVFKESSDPEFEGQVLLDIFTKLDRGTTKLAVAGKIYSAEDAQRCLDAGVDMVAIGRAAITNHDFPLQTQANPNFVMRELPVPRATLAAEGLSEGFIEYMHSWRGFVGE</sequence>